<dbReference type="RefSeq" id="WP_326927785.1">
    <property type="nucleotide sequence ID" value="NZ_CP123443.1"/>
</dbReference>
<dbReference type="EMBL" id="CP123443">
    <property type="protein sequence ID" value="WGK69599.1"/>
    <property type="molecule type" value="Genomic_DNA"/>
</dbReference>
<protein>
    <submittedName>
        <fullName evidence="7">LysE family translocator</fullName>
    </submittedName>
</protein>
<keyword evidence="3 6" id="KW-0812">Transmembrane</keyword>
<dbReference type="Pfam" id="PF01810">
    <property type="entry name" value="LysE"/>
    <property type="match status" value="1"/>
</dbReference>
<keyword evidence="4 6" id="KW-1133">Transmembrane helix</keyword>
<sequence length="221" mass="24278">MSFTTLILIFIAQSGSPGPSTMLVVHNALRYGIAYSLLALTGDLAGILLLALCVSWGVDTLLALYPALFTVLSLLGGGYLSYLGYRHLTGIRQKQSALASADKLKDKVESGSGDLPYMWRRSFLVAISNPKALIFFSSVFPAFIEDLEMNTRIGFLIPVIVFVTVKFLVLGSYIVCSGYLKEMIHNSRSHKYTHILSIITGSIFILFGVLIILNGFRVWSN</sequence>
<evidence type="ECO:0000313" key="8">
    <source>
        <dbReference type="Proteomes" id="UP001228690"/>
    </source>
</evidence>
<dbReference type="Proteomes" id="UP001228690">
    <property type="component" value="Chromosome"/>
</dbReference>
<dbReference type="PANTHER" id="PTHR30086:SF20">
    <property type="entry name" value="ARGININE EXPORTER PROTEIN ARGO-RELATED"/>
    <property type="match status" value="1"/>
</dbReference>
<feature type="transmembrane region" description="Helical" evidence="6">
    <location>
        <begin position="156"/>
        <end position="180"/>
    </location>
</feature>
<evidence type="ECO:0000256" key="4">
    <source>
        <dbReference type="ARBA" id="ARBA00022989"/>
    </source>
</evidence>
<feature type="transmembrane region" description="Helical" evidence="6">
    <location>
        <begin position="64"/>
        <end position="85"/>
    </location>
</feature>
<feature type="transmembrane region" description="Helical" evidence="6">
    <location>
        <begin position="123"/>
        <end position="144"/>
    </location>
</feature>
<evidence type="ECO:0000256" key="3">
    <source>
        <dbReference type="ARBA" id="ARBA00022692"/>
    </source>
</evidence>
<dbReference type="InterPro" id="IPR001123">
    <property type="entry name" value="LeuE-type"/>
</dbReference>
<accession>A0ABY8MHV3</accession>
<keyword evidence="2" id="KW-1003">Cell membrane</keyword>
<gene>
    <name evidence="7" type="ORF">P0082_01690</name>
</gene>
<keyword evidence="8" id="KW-1185">Reference proteome</keyword>
<comment type="subcellular location">
    <subcellularLocation>
        <location evidence="1">Cell membrane</location>
        <topology evidence="1">Multi-pass membrane protein</topology>
    </subcellularLocation>
</comment>
<evidence type="ECO:0000256" key="2">
    <source>
        <dbReference type="ARBA" id="ARBA00022475"/>
    </source>
</evidence>
<organism evidence="7 8">
    <name type="scientific">Candidatus Haliotispira prima</name>
    <dbReference type="NCBI Taxonomy" id="3034016"/>
    <lineage>
        <taxon>Bacteria</taxon>
        <taxon>Pseudomonadati</taxon>
        <taxon>Spirochaetota</taxon>
        <taxon>Spirochaetia</taxon>
        <taxon>Spirochaetales</taxon>
        <taxon>Spirochaetaceae</taxon>
        <taxon>Candidatus Haliotispira</taxon>
    </lineage>
</organism>
<evidence type="ECO:0000313" key="7">
    <source>
        <dbReference type="EMBL" id="WGK69599.1"/>
    </source>
</evidence>
<evidence type="ECO:0000256" key="1">
    <source>
        <dbReference type="ARBA" id="ARBA00004651"/>
    </source>
</evidence>
<feature type="transmembrane region" description="Helical" evidence="6">
    <location>
        <begin position="192"/>
        <end position="213"/>
    </location>
</feature>
<keyword evidence="5 6" id="KW-0472">Membrane</keyword>
<proteinExistence type="predicted"/>
<name>A0ABY8MHV3_9SPIO</name>
<evidence type="ECO:0000256" key="6">
    <source>
        <dbReference type="SAM" id="Phobius"/>
    </source>
</evidence>
<feature type="transmembrane region" description="Helical" evidence="6">
    <location>
        <begin position="37"/>
        <end position="58"/>
    </location>
</feature>
<dbReference type="PANTHER" id="PTHR30086">
    <property type="entry name" value="ARGININE EXPORTER PROTEIN ARGO"/>
    <property type="match status" value="1"/>
</dbReference>
<reference evidence="7 8" key="1">
    <citation type="submission" date="2023-04" db="EMBL/GenBank/DDBJ databases">
        <title>Spirochaete genome identified in red abalone sample constitutes a novel genus.</title>
        <authorList>
            <person name="Sharma S.P."/>
            <person name="Purcell C.M."/>
            <person name="Hyde J.R."/>
            <person name="Severin A.J."/>
        </authorList>
    </citation>
    <scope>NUCLEOTIDE SEQUENCE [LARGE SCALE GENOMIC DNA]</scope>
    <source>
        <strain evidence="7 8">SP-2023</strain>
    </source>
</reference>
<evidence type="ECO:0000256" key="5">
    <source>
        <dbReference type="ARBA" id="ARBA00023136"/>
    </source>
</evidence>